<keyword evidence="5" id="KW-1185">Reference proteome</keyword>
<keyword evidence="2" id="KW-0067">ATP-binding</keyword>
<dbReference type="InterPro" id="IPR027417">
    <property type="entry name" value="P-loop_NTPase"/>
</dbReference>
<dbReference type="AlphaFoldDB" id="A0A218NM40"/>
<dbReference type="OrthoDB" id="27015at2157"/>
<organism evidence="4 5">
    <name type="scientific">Candidatus Mancarchaeum acidiphilum</name>
    <dbReference type="NCBI Taxonomy" id="1920749"/>
    <lineage>
        <taxon>Archaea</taxon>
        <taxon>Candidatus Micrarchaeota</taxon>
        <taxon>Candidatus Mancarchaeum</taxon>
    </lineage>
</organism>
<dbReference type="GeneID" id="33313744"/>
<dbReference type="Pfam" id="PF06745">
    <property type="entry name" value="ATPase"/>
    <property type="match status" value="1"/>
</dbReference>
<dbReference type="Proteomes" id="UP000197679">
    <property type="component" value="Chromosome"/>
</dbReference>
<dbReference type="RefSeq" id="WP_088819688.1">
    <property type="nucleotide sequence ID" value="NZ_CP019964.1"/>
</dbReference>
<reference evidence="4 5" key="1">
    <citation type="journal article" date="2017" name="Nat. Commun.">
        <title>'ARMAN' archaea depend on association with euryarchaeal host in culture and in situ.</title>
        <authorList>
            <person name="Golyshina O."/>
            <person name="Toshchakov S."/>
            <person name="Makarova K."/>
            <person name="Gavrilov S."/>
            <person name="Korzhenkov A."/>
            <person name="La Cono V."/>
            <person name="Arcadi E."/>
            <person name="Nechitaylo T."/>
            <person name="Ferrer M."/>
            <person name="Kublanov I."/>
            <person name="Wolf Y."/>
            <person name="Yakimov M."/>
            <person name="Golyshin P."/>
            <person name="Slesarev A."/>
            <person name="Kozyavkin S."/>
        </authorList>
    </citation>
    <scope>NUCLEOTIDE SEQUENCE [LARGE SCALE GENOMIC DNA]</scope>
    <source>
        <strain evidence="4 5">Mia14</strain>
    </source>
</reference>
<sequence>MRERTKTGIKNFDDIVGGGIPQGNQVALAGGPGAGKTLFSFEYLYHNAKAGEVSLMFSLEETSDMIVENAKAAFPEFKDIDDLISQNKLIIYGSEKTGQYVQRDTDGGSYSFNELVSGISSIASSYKASNLVVDSITVIKLMIKDKLTYRQLTMDLINGLRSQNITSLMTIELNTATREDIQFKPEFFMYDGIISLYLEGGSNNRVPILEVIKMRGTDHSFRTYPYEIKGDGIAVLSLPQIKD</sequence>
<evidence type="ECO:0000256" key="1">
    <source>
        <dbReference type="ARBA" id="ARBA00022741"/>
    </source>
</evidence>
<protein>
    <submittedName>
        <fullName evidence="4">RecA-superfamily ATPase</fullName>
    </submittedName>
</protein>
<evidence type="ECO:0000313" key="5">
    <source>
        <dbReference type="Proteomes" id="UP000197679"/>
    </source>
</evidence>
<evidence type="ECO:0000259" key="3">
    <source>
        <dbReference type="PROSITE" id="PS51146"/>
    </source>
</evidence>
<evidence type="ECO:0000256" key="2">
    <source>
        <dbReference type="ARBA" id="ARBA00022840"/>
    </source>
</evidence>
<keyword evidence="1" id="KW-0547">Nucleotide-binding</keyword>
<dbReference type="InterPro" id="IPR014774">
    <property type="entry name" value="KaiC-like_dom"/>
</dbReference>
<dbReference type="SUPFAM" id="SSF52540">
    <property type="entry name" value="P-loop containing nucleoside triphosphate hydrolases"/>
    <property type="match status" value="1"/>
</dbReference>
<dbReference type="InterPro" id="IPR010624">
    <property type="entry name" value="KaiC_dom"/>
</dbReference>
<gene>
    <name evidence="4" type="ORF">Mia14_0186</name>
</gene>
<dbReference type="EMBL" id="CP019964">
    <property type="protein sequence ID" value="ASI13522.1"/>
    <property type="molecule type" value="Genomic_DNA"/>
</dbReference>
<name>A0A218NM40_9ARCH</name>
<feature type="domain" description="KaiC" evidence="3">
    <location>
        <begin position="3"/>
        <end position="243"/>
    </location>
</feature>
<proteinExistence type="predicted"/>
<dbReference type="GO" id="GO:0005524">
    <property type="term" value="F:ATP binding"/>
    <property type="evidence" value="ECO:0007669"/>
    <property type="project" value="UniProtKB-KW"/>
</dbReference>
<dbReference type="KEGG" id="marh:Mia14_0186"/>
<dbReference type="PANTHER" id="PTHR43637">
    <property type="entry name" value="UPF0273 PROTEIN TM_0370"/>
    <property type="match status" value="1"/>
</dbReference>
<dbReference type="PROSITE" id="PS51146">
    <property type="entry name" value="KAIC"/>
    <property type="match status" value="1"/>
</dbReference>
<accession>A0A218NM40</accession>
<evidence type="ECO:0000313" key="4">
    <source>
        <dbReference type="EMBL" id="ASI13522.1"/>
    </source>
</evidence>
<dbReference type="Gene3D" id="3.40.50.300">
    <property type="entry name" value="P-loop containing nucleotide triphosphate hydrolases"/>
    <property type="match status" value="1"/>
</dbReference>